<reference evidence="7 8" key="1">
    <citation type="journal article" date="2018" name="Mol. Biol. Evol.">
        <title>Broad Genomic Sampling Reveals a Smut Pathogenic Ancestry of the Fungal Clade Ustilaginomycotina.</title>
        <authorList>
            <person name="Kijpornyongpan T."/>
            <person name="Mondo S.J."/>
            <person name="Barry K."/>
            <person name="Sandor L."/>
            <person name="Lee J."/>
            <person name="Lipzen A."/>
            <person name="Pangilinan J."/>
            <person name="LaButti K."/>
            <person name="Hainaut M."/>
            <person name="Henrissat B."/>
            <person name="Grigoriev I.V."/>
            <person name="Spatafora J.W."/>
            <person name="Aime M.C."/>
        </authorList>
    </citation>
    <scope>NUCLEOTIDE SEQUENCE [LARGE SCALE GENOMIC DNA]</scope>
    <source>
        <strain evidence="7 8">MCA 5214</strain>
    </source>
</reference>
<protein>
    <submittedName>
        <fullName evidence="7">UPF0057-domain-containing protein</fullName>
    </submittedName>
</protein>
<evidence type="ECO:0000313" key="8">
    <source>
        <dbReference type="Proteomes" id="UP000245884"/>
    </source>
</evidence>
<keyword evidence="8" id="KW-1185">Reference proteome</keyword>
<sequence length="68" mass="7418">MAKATSSNSDVLLYFLSIFVPPAPVGIKKGCGADILINICLCFLGWLPAVIHALWIVSKNPDMPVQRY</sequence>
<feature type="transmembrane region" description="Helical" evidence="6">
    <location>
        <begin position="35"/>
        <end position="57"/>
    </location>
</feature>
<evidence type="ECO:0000256" key="6">
    <source>
        <dbReference type="SAM" id="Phobius"/>
    </source>
</evidence>
<dbReference type="PANTHER" id="PTHR21659">
    <property type="entry name" value="HYDROPHOBIC PROTEIN RCI2 LOW TEMPERATURE AND SALT RESPONSIVE PROTEIN LTI6 -RELATED"/>
    <property type="match status" value="1"/>
</dbReference>
<dbReference type="Proteomes" id="UP000245884">
    <property type="component" value="Unassembled WGS sequence"/>
</dbReference>
<organism evidence="7 8">
    <name type="scientific">Jaminaea rosea</name>
    <dbReference type="NCBI Taxonomy" id="1569628"/>
    <lineage>
        <taxon>Eukaryota</taxon>
        <taxon>Fungi</taxon>
        <taxon>Dikarya</taxon>
        <taxon>Basidiomycota</taxon>
        <taxon>Ustilaginomycotina</taxon>
        <taxon>Exobasidiomycetes</taxon>
        <taxon>Microstromatales</taxon>
        <taxon>Microstromatales incertae sedis</taxon>
        <taxon>Jaminaea</taxon>
    </lineage>
</organism>
<evidence type="ECO:0000256" key="1">
    <source>
        <dbReference type="ARBA" id="ARBA00004370"/>
    </source>
</evidence>
<dbReference type="OrthoDB" id="2802411at2759"/>
<evidence type="ECO:0000256" key="5">
    <source>
        <dbReference type="ARBA" id="ARBA00023136"/>
    </source>
</evidence>
<proteinExistence type="inferred from homology"/>
<accession>A0A316V310</accession>
<dbReference type="EMBL" id="KZ819662">
    <property type="protein sequence ID" value="PWN30573.1"/>
    <property type="molecule type" value="Genomic_DNA"/>
</dbReference>
<evidence type="ECO:0000256" key="3">
    <source>
        <dbReference type="ARBA" id="ARBA00022692"/>
    </source>
</evidence>
<dbReference type="AlphaFoldDB" id="A0A316V310"/>
<dbReference type="GO" id="GO:0016020">
    <property type="term" value="C:membrane"/>
    <property type="evidence" value="ECO:0007669"/>
    <property type="project" value="UniProtKB-SubCell"/>
</dbReference>
<evidence type="ECO:0000256" key="4">
    <source>
        <dbReference type="ARBA" id="ARBA00022989"/>
    </source>
</evidence>
<dbReference type="GeneID" id="37029799"/>
<evidence type="ECO:0000313" key="7">
    <source>
        <dbReference type="EMBL" id="PWN30573.1"/>
    </source>
</evidence>
<dbReference type="RefSeq" id="XP_025365185.1">
    <property type="nucleotide sequence ID" value="XM_025507976.1"/>
</dbReference>
<name>A0A316V310_9BASI</name>
<dbReference type="PANTHER" id="PTHR21659:SF112">
    <property type="entry name" value="PROTEIN SNA2-RELATED"/>
    <property type="match status" value="1"/>
</dbReference>
<gene>
    <name evidence="7" type="ORF">BDZ90DRAFT_257651</name>
</gene>
<evidence type="ECO:0000256" key="2">
    <source>
        <dbReference type="ARBA" id="ARBA00009530"/>
    </source>
</evidence>
<comment type="similarity">
    <text evidence="2">Belongs to the UPF0057 (PMP3) family.</text>
</comment>
<dbReference type="STRING" id="1569628.A0A316V310"/>
<keyword evidence="3 6" id="KW-0812">Transmembrane</keyword>
<dbReference type="InterPro" id="IPR000612">
    <property type="entry name" value="PMP3"/>
</dbReference>
<keyword evidence="4 6" id="KW-1133">Transmembrane helix</keyword>
<keyword evidence="5 6" id="KW-0472">Membrane</keyword>
<comment type="subcellular location">
    <subcellularLocation>
        <location evidence="1">Membrane</location>
    </subcellularLocation>
</comment>
<dbReference type="Pfam" id="PF01679">
    <property type="entry name" value="Pmp3"/>
    <property type="match status" value="1"/>
</dbReference>